<accession>A0A327Z4W8</accession>
<gene>
    <name evidence="3" type="ORF">B0I29_11572</name>
</gene>
<dbReference type="RefSeq" id="WP_111652191.1">
    <property type="nucleotide sequence ID" value="NZ_JACHWI010000010.1"/>
</dbReference>
<dbReference type="OrthoDB" id="3298876at2"/>
<sequence>MAKVKALVLAATGVVSGLSLGVGPAHAVAPFDVDLVAYLAKQADCDWVGDTGKTQKRWHEFDCDRLADGPYQGMWQLLVHRAGHDAIATPAGGPAIDLPPPLLPGPMVKPARPDLPPPMVKPIRPDGPDAKPGGPGVVSAEVRPDRPVLPQPVVIKSVPDKPVIVKPPAGKPVVVKADKPAGVKVNKPAGMKPQADKPPAGKPVVVKADKPAGVKPAADKPDRLIKRPPSPVDVGPEPLSTKPAPPPVVRPKPVWTKPVPKPDRPIVPNPSVNLRPRPGEPGNPAWPIIPAEAPNAPNAPAGPDRPVISANEARPGGQGQRPDDQPGRPPF</sequence>
<feature type="region of interest" description="Disordered" evidence="1">
    <location>
        <begin position="119"/>
        <end position="144"/>
    </location>
</feature>
<feature type="compositionally biased region" description="Basic and acidic residues" evidence="1">
    <location>
        <begin position="207"/>
        <end position="225"/>
    </location>
</feature>
<evidence type="ECO:0000313" key="3">
    <source>
        <dbReference type="EMBL" id="RAK31266.1"/>
    </source>
</evidence>
<reference evidence="3 4" key="1">
    <citation type="submission" date="2018-06" db="EMBL/GenBank/DDBJ databases">
        <title>Genomic Encyclopedia of Type Strains, Phase III (KMG-III): the genomes of soil and plant-associated and newly described type strains.</title>
        <authorList>
            <person name="Whitman W."/>
        </authorList>
    </citation>
    <scope>NUCLEOTIDE SEQUENCE [LARGE SCALE GENOMIC DNA]</scope>
    <source>
        <strain evidence="3 4">CGMCC 4.7090</strain>
    </source>
</reference>
<dbReference type="Proteomes" id="UP000249341">
    <property type="component" value="Unassembled WGS sequence"/>
</dbReference>
<organism evidence="3 4">
    <name type="scientific">Actinoplanes lutulentus</name>
    <dbReference type="NCBI Taxonomy" id="1287878"/>
    <lineage>
        <taxon>Bacteria</taxon>
        <taxon>Bacillati</taxon>
        <taxon>Actinomycetota</taxon>
        <taxon>Actinomycetes</taxon>
        <taxon>Micromonosporales</taxon>
        <taxon>Micromonosporaceae</taxon>
        <taxon>Actinoplanes</taxon>
    </lineage>
</organism>
<feature type="compositionally biased region" description="Low complexity" evidence="1">
    <location>
        <begin position="283"/>
        <end position="301"/>
    </location>
</feature>
<dbReference type="AlphaFoldDB" id="A0A327Z4W8"/>
<comment type="caution">
    <text evidence="3">The sequence shown here is derived from an EMBL/GenBank/DDBJ whole genome shotgun (WGS) entry which is preliminary data.</text>
</comment>
<feature type="region of interest" description="Disordered" evidence="1">
    <location>
        <begin position="183"/>
        <end position="331"/>
    </location>
</feature>
<keyword evidence="2" id="KW-0732">Signal</keyword>
<evidence type="ECO:0000313" key="4">
    <source>
        <dbReference type="Proteomes" id="UP000249341"/>
    </source>
</evidence>
<feature type="signal peptide" evidence="2">
    <location>
        <begin position="1"/>
        <end position="27"/>
    </location>
</feature>
<feature type="chain" id="PRO_5016305867" evidence="2">
    <location>
        <begin position="28"/>
        <end position="331"/>
    </location>
</feature>
<evidence type="ECO:0000256" key="2">
    <source>
        <dbReference type="SAM" id="SignalP"/>
    </source>
</evidence>
<feature type="compositionally biased region" description="Basic and acidic residues" evidence="1">
    <location>
        <begin position="321"/>
        <end position="331"/>
    </location>
</feature>
<proteinExistence type="predicted"/>
<keyword evidence="4" id="KW-1185">Reference proteome</keyword>
<evidence type="ECO:0000256" key="1">
    <source>
        <dbReference type="SAM" id="MobiDB-lite"/>
    </source>
</evidence>
<protein>
    <submittedName>
        <fullName evidence="3">Uncharacterized protein</fullName>
    </submittedName>
</protein>
<name>A0A327Z4W8_9ACTN</name>
<dbReference type="EMBL" id="QLMJ01000015">
    <property type="protein sequence ID" value="RAK31266.1"/>
    <property type="molecule type" value="Genomic_DNA"/>
</dbReference>